<dbReference type="GO" id="GO:0016020">
    <property type="term" value="C:membrane"/>
    <property type="evidence" value="ECO:0007669"/>
    <property type="project" value="InterPro"/>
</dbReference>
<evidence type="ECO:0000256" key="1">
    <source>
        <dbReference type="ARBA" id="ARBA00000287"/>
    </source>
</evidence>
<comment type="similarity">
    <text evidence="3 15">Belongs to the CDP-alcohol phosphatidyltransferase class-I family.</text>
</comment>
<evidence type="ECO:0000256" key="12">
    <source>
        <dbReference type="ARBA" id="ARBA00023209"/>
    </source>
</evidence>
<comment type="catalytic activity">
    <reaction evidence="1">
        <text>a CDP-1,2-diacyl-sn-glycerol + L-serine = a 1,2-diacyl-sn-glycero-3-phospho-L-serine + CMP + H(+)</text>
        <dbReference type="Rhea" id="RHEA:16913"/>
        <dbReference type="ChEBI" id="CHEBI:15378"/>
        <dbReference type="ChEBI" id="CHEBI:33384"/>
        <dbReference type="ChEBI" id="CHEBI:57262"/>
        <dbReference type="ChEBI" id="CHEBI:58332"/>
        <dbReference type="ChEBI" id="CHEBI:60377"/>
        <dbReference type="EC" id="2.7.8.8"/>
    </reaction>
</comment>
<keyword evidence="18" id="KW-1185">Reference proteome</keyword>
<dbReference type="InterPro" id="IPR000462">
    <property type="entry name" value="CDP-OH_P_trans"/>
</dbReference>
<dbReference type="PROSITE" id="PS00379">
    <property type="entry name" value="CDP_ALCOHOL_P_TRANSF"/>
    <property type="match status" value="1"/>
</dbReference>
<dbReference type="EC" id="2.7.8.8" evidence="4"/>
<evidence type="ECO:0000256" key="4">
    <source>
        <dbReference type="ARBA" id="ARBA00013174"/>
    </source>
</evidence>
<evidence type="ECO:0000256" key="6">
    <source>
        <dbReference type="ARBA" id="ARBA00022516"/>
    </source>
</evidence>
<accession>A0A4V3BBE7</accession>
<name>A0A4V3BBE7_9RHOB</name>
<dbReference type="GO" id="GO:0008654">
    <property type="term" value="P:phospholipid biosynthetic process"/>
    <property type="evidence" value="ECO:0007669"/>
    <property type="project" value="UniProtKB-KW"/>
</dbReference>
<dbReference type="OrthoDB" id="9777147at2"/>
<dbReference type="InterPro" id="IPR043130">
    <property type="entry name" value="CDP-OH_PTrfase_TM_dom"/>
</dbReference>
<dbReference type="AlphaFoldDB" id="A0A4V3BBE7"/>
<dbReference type="InterPro" id="IPR050324">
    <property type="entry name" value="CDP-alcohol_PTase-I"/>
</dbReference>
<proteinExistence type="inferred from homology"/>
<keyword evidence="10" id="KW-0443">Lipid metabolism</keyword>
<evidence type="ECO:0000256" key="13">
    <source>
        <dbReference type="ARBA" id="ARBA00023264"/>
    </source>
</evidence>
<keyword evidence="7 15" id="KW-0808">Transferase</keyword>
<keyword evidence="11 16" id="KW-0472">Membrane</keyword>
<evidence type="ECO:0000256" key="2">
    <source>
        <dbReference type="ARBA" id="ARBA00004127"/>
    </source>
</evidence>
<feature type="transmembrane region" description="Helical" evidence="16">
    <location>
        <begin position="20"/>
        <end position="41"/>
    </location>
</feature>
<evidence type="ECO:0000256" key="9">
    <source>
        <dbReference type="ARBA" id="ARBA00022989"/>
    </source>
</evidence>
<dbReference type="GO" id="GO:0003882">
    <property type="term" value="F:CDP-diacylglycerol-serine O-phosphatidyltransferase activity"/>
    <property type="evidence" value="ECO:0007669"/>
    <property type="project" value="UniProtKB-EC"/>
</dbReference>
<dbReference type="Proteomes" id="UP000294562">
    <property type="component" value="Unassembled WGS sequence"/>
</dbReference>
<comment type="subcellular location">
    <subcellularLocation>
        <location evidence="2">Endomembrane system</location>
        <topology evidence="2">Multi-pass membrane protein</topology>
    </subcellularLocation>
</comment>
<feature type="transmembrane region" description="Helical" evidence="16">
    <location>
        <begin position="229"/>
        <end position="248"/>
    </location>
</feature>
<evidence type="ECO:0000256" key="5">
    <source>
        <dbReference type="ARBA" id="ARBA00017171"/>
    </source>
</evidence>
<comment type="caution">
    <text evidence="17">The sequence shown here is derived from an EMBL/GenBank/DDBJ whole genome shotgun (WGS) entry which is preliminary data.</text>
</comment>
<keyword evidence="12" id="KW-0594">Phospholipid biosynthesis</keyword>
<evidence type="ECO:0000313" key="18">
    <source>
        <dbReference type="Proteomes" id="UP000294562"/>
    </source>
</evidence>
<evidence type="ECO:0000313" key="17">
    <source>
        <dbReference type="EMBL" id="TDL86869.1"/>
    </source>
</evidence>
<dbReference type="Gene3D" id="1.20.120.1760">
    <property type="match status" value="1"/>
</dbReference>
<evidence type="ECO:0000256" key="7">
    <source>
        <dbReference type="ARBA" id="ARBA00022679"/>
    </source>
</evidence>
<organism evidence="17 18">
    <name type="scientific">Meridianimarinicoccus aquatilis</name>
    <dbReference type="NCBI Taxonomy" id="2552766"/>
    <lineage>
        <taxon>Bacteria</taxon>
        <taxon>Pseudomonadati</taxon>
        <taxon>Pseudomonadota</taxon>
        <taxon>Alphaproteobacteria</taxon>
        <taxon>Rhodobacterales</taxon>
        <taxon>Paracoccaceae</taxon>
        <taxon>Meridianimarinicoccus</taxon>
    </lineage>
</organism>
<dbReference type="RefSeq" id="WP_133343289.1">
    <property type="nucleotide sequence ID" value="NZ_SMZO01000028.1"/>
</dbReference>
<feature type="transmembrane region" description="Helical" evidence="16">
    <location>
        <begin position="175"/>
        <end position="195"/>
    </location>
</feature>
<sequence>MVGLTPKRGARGDQAAVPILMLLPNMITLIGMSLGLTAIRFAIEDRFAMAVTLILMAGIADFFDGLAARRLKAESPMGAQLDSLSDFLCFGVAPAIIVYQVHLTDLGAFGWMFALIFVAATCLRLARFNVTAGNDNAVSGPKLHFTGVPAPAGACLGLMPVFLSLSGIINSGDGAVAVSIWLAFVGLLMISKLKTPSPKAVRVQRRLIPVILCATAIVIGLIFTRPWLFLVLISAAYLVLVLVALIRARGSFLG</sequence>
<protein>
    <recommendedName>
        <fullName evidence="5">CDP-diacylglycerol--serine O-phosphatidyltransferase</fullName>
        <ecNumber evidence="4">2.7.8.8</ecNumber>
    </recommendedName>
    <alternativeName>
        <fullName evidence="14">Phosphatidylserine synthase</fullName>
    </alternativeName>
</protein>
<feature type="transmembrane region" description="Helical" evidence="16">
    <location>
        <begin position="84"/>
        <end position="102"/>
    </location>
</feature>
<dbReference type="EMBL" id="SMZO01000028">
    <property type="protein sequence ID" value="TDL86869.1"/>
    <property type="molecule type" value="Genomic_DNA"/>
</dbReference>
<evidence type="ECO:0000256" key="3">
    <source>
        <dbReference type="ARBA" id="ARBA00010441"/>
    </source>
</evidence>
<dbReference type="GO" id="GO:0012505">
    <property type="term" value="C:endomembrane system"/>
    <property type="evidence" value="ECO:0007669"/>
    <property type="project" value="UniProtKB-SubCell"/>
</dbReference>
<keyword evidence="6" id="KW-0444">Lipid biosynthesis</keyword>
<dbReference type="InterPro" id="IPR004533">
    <property type="entry name" value="CDP-diaglyc--ser_O-PTrfase"/>
</dbReference>
<feature type="transmembrane region" description="Helical" evidence="16">
    <location>
        <begin position="108"/>
        <end position="126"/>
    </location>
</feature>
<keyword evidence="13" id="KW-1208">Phospholipid metabolism</keyword>
<evidence type="ECO:0000256" key="8">
    <source>
        <dbReference type="ARBA" id="ARBA00022692"/>
    </source>
</evidence>
<evidence type="ECO:0000256" key="15">
    <source>
        <dbReference type="RuleBase" id="RU003750"/>
    </source>
</evidence>
<dbReference type="NCBIfam" id="TIGR00473">
    <property type="entry name" value="pssA"/>
    <property type="match status" value="1"/>
</dbReference>
<dbReference type="Pfam" id="PF01066">
    <property type="entry name" value="CDP-OH_P_transf"/>
    <property type="match status" value="1"/>
</dbReference>
<evidence type="ECO:0000256" key="10">
    <source>
        <dbReference type="ARBA" id="ARBA00023098"/>
    </source>
</evidence>
<gene>
    <name evidence="17" type="primary">pssA</name>
    <name evidence="17" type="ORF">E2L05_12750</name>
</gene>
<dbReference type="PANTHER" id="PTHR14269">
    <property type="entry name" value="CDP-DIACYLGLYCEROL--GLYCEROL-3-PHOSPHATE 3-PHOSPHATIDYLTRANSFERASE-RELATED"/>
    <property type="match status" value="1"/>
</dbReference>
<feature type="transmembrane region" description="Helical" evidence="16">
    <location>
        <begin position="47"/>
        <end position="63"/>
    </location>
</feature>
<evidence type="ECO:0000256" key="11">
    <source>
        <dbReference type="ARBA" id="ARBA00023136"/>
    </source>
</evidence>
<dbReference type="InterPro" id="IPR048254">
    <property type="entry name" value="CDP_ALCOHOL_P_TRANSF_CS"/>
</dbReference>
<feature type="transmembrane region" description="Helical" evidence="16">
    <location>
        <begin position="147"/>
        <end position="169"/>
    </location>
</feature>
<reference evidence="17 18" key="1">
    <citation type="submission" date="2019-03" db="EMBL/GenBank/DDBJ databases">
        <title>Rhodobacteraceae bacterium SM1902, a new member of the family Rhodobacteraceae isolated from Yantai.</title>
        <authorList>
            <person name="Sun Y."/>
        </authorList>
    </citation>
    <scope>NUCLEOTIDE SEQUENCE [LARGE SCALE GENOMIC DNA]</scope>
    <source>
        <strain evidence="17 18">SM1902</strain>
    </source>
</reference>
<evidence type="ECO:0000256" key="14">
    <source>
        <dbReference type="ARBA" id="ARBA00032361"/>
    </source>
</evidence>
<feature type="transmembrane region" description="Helical" evidence="16">
    <location>
        <begin position="207"/>
        <end position="223"/>
    </location>
</feature>
<dbReference type="PANTHER" id="PTHR14269:SF61">
    <property type="entry name" value="CDP-DIACYLGLYCEROL--SERINE O-PHOSPHATIDYLTRANSFERASE"/>
    <property type="match status" value="1"/>
</dbReference>
<keyword evidence="8 16" id="KW-0812">Transmembrane</keyword>
<keyword evidence="9 16" id="KW-1133">Transmembrane helix</keyword>
<evidence type="ECO:0000256" key="16">
    <source>
        <dbReference type="SAM" id="Phobius"/>
    </source>
</evidence>